<keyword evidence="3" id="KW-0812">Transmembrane</keyword>
<feature type="transmembrane region" description="Helical" evidence="3">
    <location>
        <begin position="205"/>
        <end position="226"/>
    </location>
</feature>
<sequence>MEMREVRSARGELPASEGAPQLPGRGGGQRGARRGPDEEEERQRLAPDSSTIESGDSRASNCAGRSGGRGGSGGGRGGGRAGGDMATSGTVATPGAEARTMGEATLCVRGMVSTGPVNVVLRSIQGVSNVSFGPLTTGHVMVEFDPAQVTGEQLMAAVEDAGFAEAGLVSCKPMTLKARAMVLRNRLFGSATCVLWRDLLRKDGAMLAAVGSLVLLVFVAAVFQLAGTASLLNDAGMDVWIVAGDELAVGLNAADGQAVPPAAGPLPPWESHARLASRIAVFSAADNAWVTAYENVHALAAPPPRLRAKVLGPPADPGAVGPGMAFARALLSSGVSRYVGLVPVGVIGSSMDDWMTGRPAHEQMVAQTRAAIEPARTPGARLRGILWLQGIADTMEGRAFDYSTMLRTMVTRLRAELLPETIREGIRHLELIMAVLPEPTVPTDAEVAAGAPKPLPDGNTRVQPYLDNTRKQQRDMAVQMMHVVTVDLDGYEHFPHPSLPGVQTLTKRGSCAVGEALAKAYIDQVAMGTLLQMDAMGMQTDDQDELGMGGNLRRMLRLTEPRPARAA</sequence>
<evidence type="ECO:0000256" key="1">
    <source>
        <dbReference type="ARBA" id="ARBA00022801"/>
    </source>
</evidence>
<name>A0A7R9YW63_9CHLO</name>
<feature type="compositionally biased region" description="Basic and acidic residues" evidence="2">
    <location>
        <begin position="1"/>
        <end position="10"/>
    </location>
</feature>
<dbReference type="Gene3D" id="3.40.50.1110">
    <property type="entry name" value="SGNH hydrolase"/>
    <property type="match status" value="1"/>
</dbReference>
<evidence type="ECO:0000259" key="4">
    <source>
        <dbReference type="Pfam" id="PF03629"/>
    </source>
</evidence>
<dbReference type="InterPro" id="IPR052940">
    <property type="entry name" value="Carb_Esterase_6"/>
</dbReference>
<gene>
    <name evidence="5" type="ORF">CEUR00632_LOCUS10358</name>
</gene>
<dbReference type="Pfam" id="PF03629">
    <property type="entry name" value="SASA"/>
    <property type="match status" value="1"/>
</dbReference>
<keyword evidence="3" id="KW-1133">Transmembrane helix</keyword>
<accession>A0A7R9YW63</accession>
<dbReference type="SUPFAM" id="SSF52266">
    <property type="entry name" value="SGNH hydrolase"/>
    <property type="match status" value="1"/>
</dbReference>
<dbReference type="InterPro" id="IPR036163">
    <property type="entry name" value="HMA_dom_sf"/>
</dbReference>
<feature type="compositionally biased region" description="Polar residues" evidence="2">
    <location>
        <begin position="48"/>
        <end position="60"/>
    </location>
</feature>
<feature type="region of interest" description="Disordered" evidence="2">
    <location>
        <begin position="1"/>
        <end position="97"/>
    </location>
</feature>
<feature type="domain" description="Sialate O-acetylesterase" evidence="4">
    <location>
        <begin position="276"/>
        <end position="521"/>
    </location>
</feature>
<dbReference type="InterPro" id="IPR005181">
    <property type="entry name" value="SASA"/>
</dbReference>
<dbReference type="EMBL" id="HBEC01022595">
    <property type="protein sequence ID" value="CAD8290338.1"/>
    <property type="molecule type" value="Transcribed_RNA"/>
</dbReference>
<organism evidence="5">
    <name type="scientific">Chlamydomonas euryale</name>
    <dbReference type="NCBI Taxonomy" id="1486919"/>
    <lineage>
        <taxon>Eukaryota</taxon>
        <taxon>Viridiplantae</taxon>
        <taxon>Chlorophyta</taxon>
        <taxon>core chlorophytes</taxon>
        <taxon>Chlorophyceae</taxon>
        <taxon>CS clade</taxon>
        <taxon>Chlamydomonadales</taxon>
        <taxon>Chlamydomonadaceae</taxon>
        <taxon>Chlamydomonas</taxon>
    </lineage>
</organism>
<reference evidence="5" key="1">
    <citation type="submission" date="2021-01" db="EMBL/GenBank/DDBJ databases">
        <authorList>
            <person name="Corre E."/>
            <person name="Pelletier E."/>
            <person name="Niang G."/>
            <person name="Scheremetjew M."/>
            <person name="Finn R."/>
            <person name="Kale V."/>
            <person name="Holt S."/>
            <person name="Cochrane G."/>
            <person name="Meng A."/>
            <person name="Brown T."/>
            <person name="Cohen L."/>
        </authorList>
    </citation>
    <scope>NUCLEOTIDE SEQUENCE</scope>
    <source>
        <strain evidence="5">CCMP219</strain>
    </source>
</reference>
<evidence type="ECO:0000313" key="5">
    <source>
        <dbReference type="EMBL" id="CAD8290338.1"/>
    </source>
</evidence>
<dbReference type="CDD" id="cd00371">
    <property type="entry name" value="HMA"/>
    <property type="match status" value="1"/>
</dbReference>
<dbReference type="InterPro" id="IPR006121">
    <property type="entry name" value="HMA_dom"/>
</dbReference>
<keyword evidence="1" id="KW-0378">Hydrolase</keyword>
<feature type="compositionally biased region" description="Gly residues" evidence="2">
    <location>
        <begin position="65"/>
        <end position="82"/>
    </location>
</feature>
<dbReference type="PANTHER" id="PTHR31988:SF19">
    <property type="entry name" value="9-O-ACETYL-N-ACETYLNEURAMINIC ACID DEACETYLASE-RELATED"/>
    <property type="match status" value="1"/>
</dbReference>
<dbReference type="PANTHER" id="PTHR31988">
    <property type="entry name" value="ESTERASE, PUTATIVE (DUF303)-RELATED"/>
    <property type="match status" value="1"/>
</dbReference>
<evidence type="ECO:0000256" key="3">
    <source>
        <dbReference type="SAM" id="Phobius"/>
    </source>
</evidence>
<protein>
    <recommendedName>
        <fullName evidence="4">Sialate O-acetylesterase domain-containing protein</fullName>
    </recommendedName>
</protein>
<keyword evidence="3" id="KW-0472">Membrane</keyword>
<dbReference type="GO" id="GO:0046872">
    <property type="term" value="F:metal ion binding"/>
    <property type="evidence" value="ECO:0007669"/>
    <property type="project" value="InterPro"/>
</dbReference>
<dbReference type="Gene3D" id="3.30.70.100">
    <property type="match status" value="1"/>
</dbReference>
<dbReference type="AlphaFoldDB" id="A0A7R9YW63"/>
<dbReference type="GO" id="GO:0016787">
    <property type="term" value="F:hydrolase activity"/>
    <property type="evidence" value="ECO:0007669"/>
    <property type="project" value="UniProtKB-KW"/>
</dbReference>
<proteinExistence type="predicted"/>
<evidence type="ECO:0000256" key="2">
    <source>
        <dbReference type="SAM" id="MobiDB-lite"/>
    </source>
</evidence>
<dbReference type="InterPro" id="IPR036514">
    <property type="entry name" value="SGNH_hydro_sf"/>
</dbReference>
<dbReference type="SUPFAM" id="SSF55008">
    <property type="entry name" value="HMA, heavy metal-associated domain"/>
    <property type="match status" value="1"/>
</dbReference>